<sequence>MKKNILIFGLISGLIASSMLIAMTVICYNSGKVEGNMWLGYTFMLVAFSFVFVGVKNYRDKFSDGMISFGKAFKIGIIITGIAASFYVLVWLICYYLFIPDFMERFTELTINNLKAEHTDPVKLKEQIEGIEFYKGMYKTPFGVILLTYMEILPLGILISLITALILKRKDKLVTA</sequence>
<organism evidence="2 3">
    <name type="scientific">Pedobacter insulae</name>
    <dbReference type="NCBI Taxonomy" id="414048"/>
    <lineage>
        <taxon>Bacteria</taxon>
        <taxon>Pseudomonadati</taxon>
        <taxon>Bacteroidota</taxon>
        <taxon>Sphingobacteriia</taxon>
        <taxon>Sphingobacteriales</taxon>
        <taxon>Sphingobacteriaceae</taxon>
        <taxon>Pedobacter</taxon>
    </lineage>
</organism>
<evidence type="ECO:0000256" key="1">
    <source>
        <dbReference type="SAM" id="Phobius"/>
    </source>
</evidence>
<dbReference type="EMBL" id="FOPP01000002">
    <property type="protein sequence ID" value="SFG76565.1"/>
    <property type="molecule type" value="Genomic_DNA"/>
</dbReference>
<keyword evidence="1" id="KW-0812">Transmembrane</keyword>
<keyword evidence="1" id="KW-0472">Membrane</keyword>
<name>A0A1I2UHF9_9SPHI</name>
<dbReference type="Pfam" id="PF13858">
    <property type="entry name" value="DUF4199"/>
    <property type="match status" value="1"/>
</dbReference>
<dbReference type="AlphaFoldDB" id="A0A1I2UHF9"/>
<feature type="transmembrane region" description="Helical" evidence="1">
    <location>
        <begin position="5"/>
        <end position="26"/>
    </location>
</feature>
<evidence type="ECO:0000313" key="2">
    <source>
        <dbReference type="EMBL" id="SFG76565.1"/>
    </source>
</evidence>
<evidence type="ECO:0000313" key="3">
    <source>
        <dbReference type="Proteomes" id="UP000199666"/>
    </source>
</evidence>
<accession>A0A1I2UHF9</accession>
<dbReference type="STRING" id="414048.SAMN04489864_102168"/>
<protein>
    <recommendedName>
        <fullName evidence="4">DUF4199 domain-containing protein</fullName>
    </recommendedName>
</protein>
<evidence type="ECO:0008006" key="4">
    <source>
        <dbReference type="Google" id="ProtNLM"/>
    </source>
</evidence>
<dbReference type="OrthoDB" id="6384283at2"/>
<keyword evidence="3" id="KW-1185">Reference proteome</keyword>
<proteinExistence type="predicted"/>
<dbReference type="Proteomes" id="UP000199666">
    <property type="component" value="Unassembled WGS sequence"/>
</dbReference>
<keyword evidence="1" id="KW-1133">Transmembrane helix</keyword>
<gene>
    <name evidence="2" type="ORF">SAMN04489864_102168</name>
</gene>
<reference evidence="2 3" key="1">
    <citation type="submission" date="2016-10" db="EMBL/GenBank/DDBJ databases">
        <authorList>
            <person name="de Groot N.N."/>
        </authorList>
    </citation>
    <scope>NUCLEOTIDE SEQUENCE [LARGE SCALE GENOMIC DNA]</scope>
    <source>
        <strain evidence="2 3">DSM 18684</strain>
    </source>
</reference>
<dbReference type="InterPro" id="IPR025250">
    <property type="entry name" value="DUF4199"/>
</dbReference>
<feature type="transmembrane region" description="Helical" evidence="1">
    <location>
        <begin position="142"/>
        <end position="167"/>
    </location>
</feature>
<feature type="transmembrane region" description="Helical" evidence="1">
    <location>
        <begin position="38"/>
        <end position="55"/>
    </location>
</feature>
<feature type="transmembrane region" description="Helical" evidence="1">
    <location>
        <begin position="75"/>
        <end position="98"/>
    </location>
</feature>
<dbReference type="RefSeq" id="WP_090992228.1">
    <property type="nucleotide sequence ID" value="NZ_FOPP01000002.1"/>
</dbReference>